<protein>
    <recommendedName>
        <fullName evidence="3">Prolyl oligopeptidase family protein</fullName>
    </recommendedName>
</protein>
<dbReference type="OrthoDB" id="6059224at2"/>
<organism evidence="1 2">
    <name type="scientific">Actinocorallia herbida</name>
    <dbReference type="NCBI Taxonomy" id="58109"/>
    <lineage>
        <taxon>Bacteria</taxon>
        <taxon>Bacillati</taxon>
        <taxon>Actinomycetota</taxon>
        <taxon>Actinomycetes</taxon>
        <taxon>Streptosporangiales</taxon>
        <taxon>Thermomonosporaceae</taxon>
        <taxon>Actinocorallia</taxon>
    </lineage>
</organism>
<sequence length="279" mass="28853">MTGDEIARPRSGSVGGVPFVALPPTAVDSPPAEGLIVAWHAFDPPRTEAAMAAALPMTSVPVWRVYLGLRLPGDVADRDYVRLLGGTVERAAAELPECVAALRALLGCGDGAIGLVGHGEGALIALLALAERRVEVSAAALLAPVSSPTRAVAAREQRLGPYPWDAETRAVAARLEIAGRAAEVVRQDPRVLLVSGGTDLLVPTSEVMSLRDLLADAGLTTAEAATFRMGHALADAPGLEPRPPVAAAVSVDGALTDWFRKHYATTPYQDDLALAAGVG</sequence>
<evidence type="ECO:0000313" key="2">
    <source>
        <dbReference type="Proteomes" id="UP000272400"/>
    </source>
</evidence>
<reference evidence="1 2" key="1">
    <citation type="submission" date="2018-11" db="EMBL/GenBank/DDBJ databases">
        <title>Sequencing the genomes of 1000 actinobacteria strains.</title>
        <authorList>
            <person name="Klenk H.-P."/>
        </authorList>
    </citation>
    <scope>NUCLEOTIDE SEQUENCE [LARGE SCALE GENOMIC DNA]</scope>
    <source>
        <strain evidence="1 2">DSM 44254</strain>
    </source>
</reference>
<name>A0A3N1DBT2_9ACTN</name>
<comment type="caution">
    <text evidence="1">The sequence shown here is derived from an EMBL/GenBank/DDBJ whole genome shotgun (WGS) entry which is preliminary data.</text>
</comment>
<dbReference type="Proteomes" id="UP000272400">
    <property type="component" value="Unassembled WGS sequence"/>
</dbReference>
<dbReference type="AlphaFoldDB" id="A0A3N1DBT2"/>
<dbReference type="Gene3D" id="3.40.50.1820">
    <property type="entry name" value="alpha/beta hydrolase"/>
    <property type="match status" value="1"/>
</dbReference>
<evidence type="ECO:0008006" key="3">
    <source>
        <dbReference type="Google" id="ProtNLM"/>
    </source>
</evidence>
<keyword evidence="2" id="KW-1185">Reference proteome</keyword>
<accession>A0A3N1DBT2</accession>
<dbReference type="InterPro" id="IPR029058">
    <property type="entry name" value="AB_hydrolase_fold"/>
</dbReference>
<dbReference type="EMBL" id="RJKE01000001">
    <property type="protein sequence ID" value="ROO90969.1"/>
    <property type="molecule type" value="Genomic_DNA"/>
</dbReference>
<gene>
    <name evidence="1" type="ORF">EDD29_8711</name>
</gene>
<dbReference type="SUPFAM" id="SSF53474">
    <property type="entry name" value="alpha/beta-Hydrolases"/>
    <property type="match status" value="1"/>
</dbReference>
<proteinExistence type="predicted"/>
<dbReference type="RefSeq" id="WP_148086291.1">
    <property type="nucleotide sequence ID" value="NZ_RJKE01000001.1"/>
</dbReference>
<evidence type="ECO:0000313" key="1">
    <source>
        <dbReference type="EMBL" id="ROO90969.1"/>
    </source>
</evidence>